<accession>A0A2T7A2Y0</accession>
<gene>
    <name evidence="1" type="ORF">B9Z19DRAFT_1121321</name>
</gene>
<reference evidence="1 2" key="1">
    <citation type="submission" date="2017-04" db="EMBL/GenBank/DDBJ databases">
        <title>Draft genome sequence of Tuber borchii Vittad., a whitish edible truffle.</title>
        <authorList>
            <consortium name="DOE Joint Genome Institute"/>
            <person name="Murat C."/>
            <person name="Kuo A."/>
            <person name="Barry K.W."/>
            <person name="Clum A."/>
            <person name="Dockter R.B."/>
            <person name="Fauchery L."/>
            <person name="Iotti M."/>
            <person name="Kohler A."/>
            <person name="Labutti K."/>
            <person name="Lindquist E.A."/>
            <person name="Lipzen A."/>
            <person name="Ohm R.A."/>
            <person name="Wang M."/>
            <person name="Grigoriev I.V."/>
            <person name="Zambonelli A."/>
            <person name="Martin F.M."/>
        </authorList>
    </citation>
    <scope>NUCLEOTIDE SEQUENCE [LARGE SCALE GENOMIC DNA]</scope>
    <source>
        <strain evidence="1 2">Tbo3840</strain>
    </source>
</reference>
<name>A0A2T7A2Y0_TUBBO</name>
<sequence length="110" mass="12679">MTPIFIRPACRLALRPGIRAYCLNSPKPSAYAQALSTLGHAARSGVDQSSASKSIPQMRTDLRMLQIQVKELRRSIYRARRDRVMESVEKSFNWEEGGFITWMFFMCMFL</sequence>
<keyword evidence="2" id="KW-1185">Reference proteome</keyword>
<organism evidence="1 2">
    <name type="scientific">Tuber borchii</name>
    <name type="common">White truffle</name>
    <dbReference type="NCBI Taxonomy" id="42251"/>
    <lineage>
        <taxon>Eukaryota</taxon>
        <taxon>Fungi</taxon>
        <taxon>Dikarya</taxon>
        <taxon>Ascomycota</taxon>
        <taxon>Pezizomycotina</taxon>
        <taxon>Pezizomycetes</taxon>
        <taxon>Pezizales</taxon>
        <taxon>Tuberaceae</taxon>
        <taxon>Tuber</taxon>
    </lineage>
</organism>
<protein>
    <submittedName>
        <fullName evidence="1">Uncharacterized protein</fullName>
    </submittedName>
</protein>
<dbReference type="EMBL" id="NESQ01000034">
    <property type="protein sequence ID" value="PUU82103.1"/>
    <property type="molecule type" value="Genomic_DNA"/>
</dbReference>
<dbReference type="Proteomes" id="UP000244722">
    <property type="component" value="Unassembled WGS sequence"/>
</dbReference>
<comment type="caution">
    <text evidence="1">The sequence shown here is derived from an EMBL/GenBank/DDBJ whole genome shotgun (WGS) entry which is preliminary data.</text>
</comment>
<evidence type="ECO:0000313" key="2">
    <source>
        <dbReference type="Proteomes" id="UP000244722"/>
    </source>
</evidence>
<evidence type="ECO:0000313" key="1">
    <source>
        <dbReference type="EMBL" id="PUU82103.1"/>
    </source>
</evidence>
<dbReference type="AlphaFoldDB" id="A0A2T7A2Y0"/>
<proteinExistence type="predicted"/>